<dbReference type="PANTHER" id="PTHR46431">
    <property type="entry name" value="EXPRESSED PROTEIN"/>
    <property type="match status" value="1"/>
</dbReference>
<keyword evidence="1" id="KW-0812">Transmembrane</keyword>
<dbReference type="OrthoDB" id="202840at2759"/>
<sequence>MTYIINADDTVVPELKLQMGDGNGDYVKLGNSNDPEPEELGGLEPPTPKWGRSWSWWVKAVLLCIFLGSVGAVFLKWVVPFFLDKEVIPVLNWEMETFSTPVLAVVIFASVALFPAIFLPSSPSMWVAGITFGYGYGFLLILAGVAVGMSLPYFIGSLFHRKILRWLEKYPKKVSIIRLAGEGNWVHQFRAVTLIRISPFPYVIFNYVAVATNVKYGPYILGSLVGIVPEIFVAIYT</sequence>
<name>A0A835A2X8_TETSI</name>
<keyword evidence="1" id="KW-1133">Transmembrane helix</keyword>
<dbReference type="AlphaFoldDB" id="A0A835A2X8"/>
<accession>A0A835A2X8</accession>
<keyword evidence="1" id="KW-0472">Membrane</keyword>
<feature type="transmembrane region" description="Helical" evidence="1">
    <location>
        <begin position="216"/>
        <end position="236"/>
    </location>
</feature>
<dbReference type="InterPro" id="IPR032816">
    <property type="entry name" value="VTT_dom"/>
</dbReference>
<evidence type="ECO:0000313" key="3">
    <source>
        <dbReference type="EMBL" id="KAF8413062.1"/>
    </source>
</evidence>
<dbReference type="PANTHER" id="PTHR46431:SF7">
    <property type="entry name" value="SNARE ASSOCIATED GOLGI PROTEIN FAMILY"/>
    <property type="match status" value="1"/>
</dbReference>
<feature type="transmembrane region" description="Helical" evidence="1">
    <location>
        <begin position="56"/>
        <end position="78"/>
    </location>
</feature>
<keyword evidence="4" id="KW-1185">Reference proteome</keyword>
<evidence type="ECO:0000256" key="1">
    <source>
        <dbReference type="SAM" id="Phobius"/>
    </source>
</evidence>
<evidence type="ECO:0000259" key="2">
    <source>
        <dbReference type="Pfam" id="PF09335"/>
    </source>
</evidence>
<organism evidence="3 4">
    <name type="scientific">Tetracentron sinense</name>
    <name type="common">Spur-leaf</name>
    <dbReference type="NCBI Taxonomy" id="13715"/>
    <lineage>
        <taxon>Eukaryota</taxon>
        <taxon>Viridiplantae</taxon>
        <taxon>Streptophyta</taxon>
        <taxon>Embryophyta</taxon>
        <taxon>Tracheophyta</taxon>
        <taxon>Spermatophyta</taxon>
        <taxon>Magnoliopsida</taxon>
        <taxon>Trochodendrales</taxon>
        <taxon>Trochodendraceae</taxon>
        <taxon>Tetracentron</taxon>
    </lineage>
</organism>
<dbReference type="EMBL" id="JABCRI010000001">
    <property type="protein sequence ID" value="KAF8413062.1"/>
    <property type="molecule type" value="Genomic_DNA"/>
</dbReference>
<proteinExistence type="predicted"/>
<evidence type="ECO:0000313" key="4">
    <source>
        <dbReference type="Proteomes" id="UP000655225"/>
    </source>
</evidence>
<feature type="transmembrane region" description="Helical" evidence="1">
    <location>
        <begin position="98"/>
        <end position="119"/>
    </location>
</feature>
<dbReference type="Proteomes" id="UP000655225">
    <property type="component" value="Unassembled WGS sequence"/>
</dbReference>
<dbReference type="OMA" id="WWIKVVL"/>
<reference evidence="3 4" key="1">
    <citation type="submission" date="2020-04" db="EMBL/GenBank/DDBJ databases">
        <title>Plant Genome Project.</title>
        <authorList>
            <person name="Zhang R.-G."/>
        </authorList>
    </citation>
    <scope>NUCLEOTIDE SEQUENCE [LARGE SCALE GENOMIC DNA]</scope>
    <source>
        <strain evidence="3">YNK0</strain>
        <tissue evidence="3">Leaf</tissue>
    </source>
</reference>
<comment type="caution">
    <text evidence="3">The sequence shown here is derived from an EMBL/GenBank/DDBJ whole genome shotgun (WGS) entry which is preliminary data.</text>
</comment>
<feature type="domain" description="VTT" evidence="2">
    <location>
        <begin position="119"/>
        <end position="236"/>
    </location>
</feature>
<gene>
    <name evidence="3" type="ORF">HHK36_001038</name>
</gene>
<protein>
    <recommendedName>
        <fullName evidence="2">VTT domain-containing protein</fullName>
    </recommendedName>
</protein>
<dbReference type="Pfam" id="PF09335">
    <property type="entry name" value="VTT_dom"/>
    <property type="match status" value="1"/>
</dbReference>
<feature type="transmembrane region" description="Helical" evidence="1">
    <location>
        <begin position="131"/>
        <end position="155"/>
    </location>
</feature>